<evidence type="ECO:0000313" key="5">
    <source>
        <dbReference type="EMBL" id="KAG2224841.1"/>
    </source>
</evidence>
<dbReference type="PROSITE" id="PS00455">
    <property type="entry name" value="AMP_BINDING"/>
    <property type="match status" value="1"/>
</dbReference>
<keyword evidence="6" id="KW-1185">Reference proteome</keyword>
<dbReference type="InterPro" id="IPR020845">
    <property type="entry name" value="AMP-binding_CS"/>
</dbReference>
<dbReference type="OrthoDB" id="1898221at2759"/>
<accession>A0A8H7VJ72</accession>
<dbReference type="Pfam" id="PF13193">
    <property type="entry name" value="AMP-binding_C"/>
    <property type="match status" value="1"/>
</dbReference>
<gene>
    <name evidence="5" type="ORF">INT45_008023</name>
</gene>
<dbReference type="InterPro" id="IPR042099">
    <property type="entry name" value="ANL_N_sf"/>
</dbReference>
<dbReference type="Gene3D" id="3.40.50.12780">
    <property type="entry name" value="N-terminal domain of ligase-like"/>
    <property type="match status" value="1"/>
</dbReference>
<dbReference type="InterPro" id="IPR000873">
    <property type="entry name" value="AMP-dep_synth/lig_dom"/>
</dbReference>
<dbReference type="PANTHER" id="PTHR24096">
    <property type="entry name" value="LONG-CHAIN-FATTY-ACID--COA LIGASE"/>
    <property type="match status" value="1"/>
</dbReference>
<dbReference type="InterPro" id="IPR025110">
    <property type="entry name" value="AMP-bd_C"/>
</dbReference>
<evidence type="ECO:0000259" key="4">
    <source>
        <dbReference type="Pfam" id="PF13193"/>
    </source>
</evidence>
<sequence length="552" mass="61450">MSDMYSKQYSFTNIAELMLSNPPMGRPEQHPLYVDALTGESITLFRFRQLVGLLHAGLRRFGLKQGDSICFYSPNNIYMGPFYAGVMSAGMAISPANTAYVLEEFEHQLQISEAKMLIAHPNNLKTALKAAANVGLPRSNIFSIIPDPQNRVPLWSDVLIDYSEPPLPPVKMTHEESVNTVAYLCFSSGTTGKSKGVMTSHYNCIAMVMETNSYSGIFNDPSVQKIVLAVIPLFHFSGIHRVFNMGIPQGNTHILMEKYTVPQMCEAIQRFKVTDFPTAPPIIIHLVNNPIVDKYDLSSLRALTVGSAPIATDIMVRFQKKYKHTVLFNSYGMTEASPVITYNKPEWAIPGSIGRMIPAMRSKLVDLDGNEVTEVNKPGELWVQGPNIMLGYKGNKEATAGAITKDNWLLTGDVVTKDENGNLYIVDRIKELIKYKGFQVAPVELESVLLQCSYVADAGVVGIYDDVQGTEIPLAYVVLRQEYQSQADTVCLKIQAWVDERVANHKRLRGGVRAIDAIPKNPSGKILRRKMKEIYKYQEQQASSGAKRISKL</sequence>
<evidence type="ECO:0000259" key="3">
    <source>
        <dbReference type="Pfam" id="PF00501"/>
    </source>
</evidence>
<dbReference type="AlphaFoldDB" id="A0A8H7VJ72"/>
<name>A0A8H7VJ72_9FUNG</name>
<evidence type="ECO:0000256" key="1">
    <source>
        <dbReference type="ARBA" id="ARBA00006432"/>
    </source>
</evidence>
<reference evidence="5 6" key="1">
    <citation type="submission" date="2020-12" db="EMBL/GenBank/DDBJ databases">
        <title>Metabolic potential, ecology and presence of endohyphal bacteria is reflected in genomic diversity of Mucoromycotina.</title>
        <authorList>
            <person name="Muszewska A."/>
            <person name="Okrasinska A."/>
            <person name="Steczkiewicz K."/>
            <person name="Drgas O."/>
            <person name="Orlowska M."/>
            <person name="Perlinska-Lenart U."/>
            <person name="Aleksandrzak-Piekarczyk T."/>
            <person name="Szatraj K."/>
            <person name="Zielenkiewicz U."/>
            <person name="Pilsyk S."/>
            <person name="Malc E."/>
            <person name="Mieczkowski P."/>
            <person name="Kruszewska J.S."/>
            <person name="Biernat P."/>
            <person name="Pawlowska J."/>
        </authorList>
    </citation>
    <scope>NUCLEOTIDE SEQUENCE [LARGE SCALE GENOMIC DNA]</scope>
    <source>
        <strain evidence="5 6">CBS 142.35</strain>
    </source>
</reference>
<evidence type="ECO:0000256" key="2">
    <source>
        <dbReference type="ARBA" id="ARBA00022598"/>
    </source>
</evidence>
<feature type="domain" description="AMP-dependent synthetase/ligase" evidence="3">
    <location>
        <begin position="29"/>
        <end position="392"/>
    </location>
</feature>
<dbReference type="EMBL" id="JAEPRB010000036">
    <property type="protein sequence ID" value="KAG2224841.1"/>
    <property type="molecule type" value="Genomic_DNA"/>
</dbReference>
<dbReference type="Gene3D" id="3.30.300.30">
    <property type="match status" value="1"/>
</dbReference>
<dbReference type="CDD" id="cd05911">
    <property type="entry name" value="Firefly_Luc_like"/>
    <property type="match status" value="1"/>
</dbReference>
<comment type="similarity">
    <text evidence="1">Belongs to the ATP-dependent AMP-binding enzyme family.</text>
</comment>
<dbReference type="Proteomes" id="UP000646827">
    <property type="component" value="Unassembled WGS sequence"/>
</dbReference>
<dbReference type="SUPFAM" id="SSF56801">
    <property type="entry name" value="Acetyl-CoA synthetase-like"/>
    <property type="match status" value="1"/>
</dbReference>
<organism evidence="5 6">
    <name type="scientific">Circinella minor</name>
    <dbReference type="NCBI Taxonomy" id="1195481"/>
    <lineage>
        <taxon>Eukaryota</taxon>
        <taxon>Fungi</taxon>
        <taxon>Fungi incertae sedis</taxon>
        <taxon>Mucoromycota</taxon>
        <taxon>Mucoromycotina</taxon>
        <taxon>Mucoromycetes</taxon>
        <taxon>Mucorales</taxon>
        <taxon>Lichtheimiaceae</taxon>
        <taxon>Circinella</taxon>
    </lineage>
</organism>
<protein>
    <submittedName>
        <fullName evidence="5">Uncharacterized protein</fullName>
    </submittedName>
</protein>
<feature type="domain" description="AMP-binding enzyme C-terminal" evidence="4">
    <location>
        <begin position="444"/>
        <end position="525"/>
    </location>
</feature>
<comment type="caution">
    <text evidence="5">The sequence shown here is derived from an EMBL/GenBank/DDBJ whole genome shotgun (WGS) entry which is preliminary data.</text>
</comment>
<dbReference type="PANTHER" id="PTHR24096:SF149">
    <property type="entry name" value="AMP-BINDING DOMAIN-CONTAINING PROTEIN-RELATED"/>
    <property type="match status" value="1"/>
</dbReference>
<evidence type="ECO:0000313" key="6">
    <source>
        <dbReference type="Proteomes" id="UP000646827"/>
    </source>
</evidence>
<dbReference type="InterPro" id="IPR045851">
    <property type="entry name" value="AMP-bd_C_sf"/>
</dbReference>
<dbReference type="GO" id="GO:0016405">
    <property type="term" value="F:CoA-ligase activity"/>
    <property type="evidence" value="ECO:0007669"/>
    <property type="project" value="TreeGrafter"/>
</dbReference>
<dbReference type="Pfam" id="PF00501">
    <property type="entry name" value="AMP-binding"/>
    <property type="match status" value="1"/>
</dbReference>
<keyword evidence="2" id="KW-0436">Ligase</keyword>
<proteinExistence type="inferred from homology"/>